<feature type="transmembrane region" description="Helical" evidence="1">
    <location>
        <begin position="130"/>
        <end position="150"/>
    </location>
</feature>
<name>A0A8K0UH77_9AGAR</name>
<evidence type="ECO:0000256" key="1">
    <source>
        <dbReference type="SAM" id="Phobius"/>
    </source>
</evidence>
<feature type="transmembrane region" description="Helical" evidence="1">
    <location>
        <begin position="171"/>
        <end position="188"/>
    </location>
</feature>
<dbReference type="AlphaFoldDB" id="A0A8K0UH77"/>
<feature type="non-terminal residue" evidence="2">
    <location>
        <position position="1"/>
    </location>
</feature>
<dbReference type="Proteomes" id="UP000813824">
    <property type="component" value="Unassembled WGS sequence"/>
</dbReference>
<evidence type="ECO:0000313" key="2">
    <source>
        <dbReference type="EMBL" id="KAH8092163.1"/>
    </source>
</evidence>
<keyword evidence="1" id="KW-0472">Membrane</keyword>
<keyword evidence="1" id="KW-0812">Transmembrane</keyword>
<keyword evidence="3" id="KW-1185">Reference proteome</keyword>
<feature type="transmembrane region" description="Helical" evidence="1">
    <location>
        <begin position="223"/>
        <end position="245"/>
    </location>
</feature>
<accession>A0A8K0UH77</accession>
<dbReference type="EMBL" id="JAEVFJ010000033">
    <property type="protein sequence ID" value="KAH8092163.1"/>
    <property type="molecule type" value="Genomic_DNA"/>
</dbReference>
<proteinExistence type="predicted"/>
<evidence type="ECO:0000313" key="3">
    <source>
        <dbReference type="Proteomes" id="UP000813824"/>
    </source>
</evidence>
<reference evidence="2" key="1">
    <citation type="journal article" date="2021" name="New Phytol.">
        <title>Evolutionary innovations through gain and loss of genes in the ectomycorrhizal Boletales.</title>
        <authorList>
            <person name="Wu G."/>
            <person name="Miyauchi S."/>
            <person name="Morin E."/>
            <person name="Kuo A."/>
            <person name="Drula E."/>
            <person name="Varga T."/>
            <person name="Kohler A."/>
            <person name="Feng B."/>
            <person name="Cao Y."/>
            <person name="Lipzen A."/>
            <person name="Daum C."/>
            <person name="Hundley H."/>
            <person name="Pangilinan J."/>
            <person name="Johnson J."/>
            <person name="Barry K."/>
            <person name="LaButti K."/>
            <person name="Ng V."/>
            <person name="Ahrendt S."/>
            <person name="Min B."/>
            <person name="Choi I.G."/>
            <person name="Park H."/>
            <person name="Plett J.M."/>
            <person name="Magnuson J."/>
            <person name="Spatafora J.W."/>
            <person name="Nagy L.G."/>
            <person name="Henrissat B."/>
            <person name="Grigoriev I.V."/>
            <person name="Yang Z.L."/>
            <person name="Xu J."/>
            <person name="Martin F.M."/>
        </authorList>
    </citation>
    <scope>NUCLEOTIDE SEQUENCE</scope>
    <source>
        <strain evidence="2">KKN 215</strain>
    </source>
</reference>
<protein>
    <submittedName>
        <fullName evidence="2">Uncharacterized protein</fullName>
    </submittedName>
</protein>
<keyword evidence="1" id="KW-1133">Transmembrane helix</keyword>
<sequence>FFSTLLFPTFPHHSPPPHNIGVHFCVMVSHYPRFSLFWSSLLAPPPLPPTFFSFPISHPHPHPRPPIPYSSHRIRVLGPSCILTFPSSHLLFFSSCSWFNDLSSSSTRSPLPCLVSLTQLCLTTTTLPHISIFSSSLSVLLLLLFIPSLLSSSPLSQPKPKSTCTKRESSVVSLFSFFPVPPHIVTVVGTHPHIHIHIFFPSLCLFAKGFAVQAPEYRYLFPCFNLSFFAAAAAVFIVSLCFNFQT</sequence>
<gene>
    <name evidence="2" type="ORF">BXZ70DRAFT_951446</name>
</gene>
<organism evidence="2 3">
    <name type="scientific">Cristinia sonorae</name>
    <dbReference type="NCBI Taxonomy" id="1940300"/>
    <lineage>
        <taxon>Eukaryota</taxon>
        <taxon>Fungi</taxon>
        <taxon>Dikarya</taxon>
        <taxon>Basidiomycota</taxon>
        <taxon>Agaricomycotina</taxon>
        <taxon>Agaricomycetes</taxon>
        <taxon>Agaricomycetidae</taxon>
        <taxon>Agaricales</taxon>
        <taxon>Pleurotineae</taxon>
        <taxon>Stephanosporaceae</taxon>
        <taxon>Cristinia</taxon>
    </lineage>
</organism>
<comment type="caution">
    <text evidence="2">The sequence shown here is derived from an EMBL/GenBank/DDBJ whole genome shotgun (WGS) entry which is preliminary data.</text>
</comment>